<feature type="compositionally biased region" description="Basic and acidic residues" evidence="12">
    <location>
        <begin position="286"/>
        <end position="320"/>
    </location>
</feature>
<reference evidence="15 16" key="1">
    <citation type="submission" date="2023-07" db="EMBL/GenBank/DDBJ databases">
        <title>Genomic Encyclopedia of Type Strains, Phase IV (KMG-IV): sequencing the most valuable type-strain genomes for metagenomic binning, comparative biology and taxonomic classification.</title>
        <authorList>
            <person name="Goeker M."/>
        </authorList>
    </citation>
    <scope>NUCLEOTIDE SEQUENCE [LARGE SCALE GENOMIC DNA]</scope>
    <source>
        <strain evidence="15 16">DSM 23837</strain>
    </source>
</reference>
<comment type="subcellular location">
    <subcellularLocation>
        <location evidence="2 11">Cell membrane</location>
        <topology evidence="2 11">Lipid-anchor</topology>
    </subcellularLocation>
</comment>
<evidence type="ECO:0000313" key="16">
    <source>
        <dbReference type="Proteomes" id="UP001223586"/>
    </source>
</evidence>
<proteinExistence type="inferred from homology"/>
<dbReference type="Proteomes" id="UP001223586">
    <property type="component" value="Unassembled WGS sequence"/>
</dbReference>
<evidence type="ECO:0000256" key="8">
    <source>
        <dbReference type="ARBA" id="ARBA00023139"/>
    </source>
</evidence>
<keyword evidence="5 11" id="KW-0732">Signal</keyword>
<comment type="caution">
    <text evidence="15">The sequence shown here is derived from an EMBL/GenBank/DDBJ whole genome shotgun (WGS) entry which is preliminary data.</text>
</comment>
<keyword evidence="6 11" id="KW-0697">Rotamase</keyword>
<dbReference type="HAMAP" id="MF_01145">
    <property type="entry name" value="Foldase_PrsA"/>
    <property type="match status" value="1"/>
</dbReference>
<dbReference type="PROSITE" id="PS50198">
    <property type="entry name" value="PPIC_PPIASE_2"/>
    <property type="match status" value="1"/>
</dbReference>
<evidence type="ECO:0000256" key="7">
    <source>
        <dbReference type="ARBA" id="ARBA00023136"/>
    </source>
</evidence>
<keyword evidence="8 11" id="KW-0564">Palmitate</keyword>
<comment type="catalytic activity">
    <reaction evidence="1 11">
        <text>[protein]-peptidylproline (omega=180) = [protein]-peptidylproline (omega=0)</text>
        <dbReference type="Rhea" id="RHEA:16237"/>
        <dbReference type="Rhea" id="RHEA-COMP:10747"/>
        <dbReference type="Rhea" id="RHEA-COMP:10748"/>
        <dbReference type="ChEBI" id="CHEBI:83833"/>
        <dbReference type="ChEBI" id="CHEBI:83834"/>
        <dbReference type="EC" id="5.2.1.8"/>
    </reaction>
</comment>
<dbReference type="EMBL" id="JAUSTT010000002">
    <property type="protein sequence ID" value="MDQ0174792.1"/>
    <property type="molecule type" value="Genomic_DNA"/>
</dbReference>
<comment type="function">
    <text evidence="11">Plays a major role in protein secretion by helping the post-translocational extracellular folding of several secreted proteins.</text>
</comment>
<dbReference type="Pfam" id="PF13616">
    <property type="entry name" value="Rotamase_3"/>
    <property type="match status" value="1"/>
</dbReference>
<evidence type="ECO:0000256" key="11">
    <source>
        <dbReference type="HAMAP-Rule" id="MF_01145"/>
    </source>
</evidence>
<dbReference type="InterPro" id="IPR027304">
    <property type="entry name" value="Trigger_fact/SurA_dom_sf"/>
</dbReference>
<accession>A0ABT9WNK2</accession>
<evidence type="ECO:0000256" key="3">
    <source>
        <dbReference type="ARBA" id="ARBA00006071"/>
    </source>
</evidence>
<dbReference type="PANTHER" id="PTHR47245">
    <property type="entry name" value="PEPTIDYLPROLYL ISOMERASE"/>
    <property type="match status" value="1"/>
</dbReference>
<evidence type="ECO:0000256" key="2">
    <source>
        <dbReference type="ARBA" id="ARBA00004193"/>
    </source>
</evidence>
<evidence type="ECO:0000259" key="14">
    <source>
        <dbReference type="PROSITE" id="PS50198"/>
    </source>
</evidence>
<dbReference type="PANTHER" id="PTHR47245:SF1">
    <property type="entry name" value="FOLDASE PROTEIN PRSA"/>
    <property type="match status" value="1"/>
</dbReference>
<dbReference type="GO" id="GO:0003755">
    <property type="term" value="F:peptidyl-prolyl cis-trans isomerase activity"/>
    <property type="evidence" value="ECO:0007669"/>
    <property type="project" value="UniProtKB-EC"/>
</dbReference>
<keyword evidence="16" id="KW-1185">Reference proteome</keyword>
<sequence>MKKWVLALSLTAGVIGLAACNNNNGEVIAETKAGNITMDELYAEMKSKHNDVVEDSLQSIVLTKVLSDKYKVTDKDVDAVIKENKEEYGDRFEELIQQSQFGTVENYKKSLELNLLIEKALLDSVKVTKDEVKAHYDEWEPDDIKVRHIVVEDEETAKEVKTKLDSGEKFEDLAGEYSTEQGAAERGGDLDWVSRGSMDPAFEEAAFKLKVDEISKPVQSSFGWHIIQVTDKKEKASFEDMKEEMEKEVKLQKANPQEVISKELKDANISVKDSDLKSTFDLFLEDPEKPEKDNDKKEDKKSEDKKKDQEDSKDEEKDNK</sequence>
<evidence type="ECO:0000256" key="10">
    <source>
        <dbReference type="ARBA" id="ARBA00023288"/>
    </source>
</evidence>
<evidence type="ECO:0000313" key="15">
    <source>
        <dbReference type="EMBL" id="MDQ0174792.1"/>
    </source>
</evidence>
<keyword evidence="4 11" id="KW-1003">Cell membrane</keyword>
<dbReference type="InterPro" id="IPR023059">
    <property type="entry name" value="Foldase_PrsA"/>
</dbReference>
<dbReference type="InterPro" id="IPR000297">
    <property type="entry name" value="PPIase_PpiC"/>
</dbReference>
<organism evidence="15 16">
    <name type="scientific">Bacillus chungangensis</name>
    <dbReference type="NCBI Taxonomy" id="587633"/>
    <lineage>
        <taxon>Bacteria</taxon>
        <taxon>Bacillati</taxon>
        <taxon>Bacillota</taxon>
        <taxon>Bacilli</taxon>
        <taxon>Bacillales</taxon>
        <taxon>Bacillaceae</taxon>
        <taxon>Bacillus</taxon>
    </lineage>
</organism>
<dbReference type="SUPFAM" id="SSF54534">
    <property type="entry name" value="FKBP-like"/>
    <property type="match status" value="1"/>
</dbReference>
<keyword evidence="10 11" id="KW-0449">Lipoprotein</keyword>
<dbReference type="PROSITE" id="PS51257">
    <property type="entry name" value="PROKAR_LIPOPROTEIN"/>
    <property type="match status" value="1"/>
</dbReference>
<feature type="signal peptide" evidence="13">
    <location>
        <begin position="1"/>
        <end position="18"/>
    </location>
</feature>
<evidence type="ECO:0000256" key="1">
    <source>
        <dbReference type="ARBA" id="ARBA00000971"/>
    </source>
</evidence>
<comment type="similarity">
    <text evidence="3 11">Belongs to the PrsA family.</text>
</comment>
<dbReference type="EC" id="5.2.1.8" evidence="11"/>
<evidence type="ECO:0000256" key="9">
    <source>
        <dbReference type="ARBA" id="ARBA00023235"/>
    </source>
</evidence>
<dbReference type="SUPFAM" id="SSF109998">
    <property type="entry name" value="Triger factor/SurA peptide-binding domain-like"/>
    <property type="match status" value="1"/>
</dbReference>
<keyword evidence="7 11" id="KW-0472">Membrane</keyword>
<name>A0ABT9WNK2_9BACI</name>
<dbReference type="Gene3D" id="3.10.50.40">
    <property type="match status" value="1"/>
</dbReference>
<evidence type="ECO:0000256" key="5">
    <source>
        <dbReference type="ARBA" id="ARBA00022729"/>
    </source>
</evidence>
<keyword evidence="9 11" id="KW-0413">Isomerase</keyword>
<dbReference type="RefSeq" id="WP_307226542.1">
    <property type="nucleotide sequence ID" value="NZ_JAUSTT010000002.1"/>
</dbReference>
<gene>
    <name evidence="11" type="primary">prsA</name>
    <name evidence="15" type="ORF">J2S08_000625</name>
</gene>
<feature type="domain" description="PpiC" evidence="14">
    <location>
        <begin position="141"/>
        <end position="231"/>
    </location>
</feature>
<evidence type="ECO:0000256" key="12">
    <source>
        <dbReference type="SAM" id="MobiDB-lite"/>
    </source>
</evidence>
<evidence type="ECO:0000256" key="6">
    <source>
        <dbReference type="ARBA" id="ARBA00023110"/>
    </source>
</evidence>
<protein>
    <recommendedName>
        <fullName evidence="11">Foldase protein PrsA</fullName>
        <ecNumber evidence="11">5.2.1.8</ecNumber>
    </recommendedName>
</protein>
<evidence type="ECO:0000256" key="4">
    <source>
        <dbReference type="ARBA" id="ARBA00022475"/>
    </source>
</evidence>
<feature type="region of interest" description="Disordered" evidence="12">
    <location>
        <begin position="280"/>
        <end position="320"/>
    </location>
</feature>
<feature type="chain" id="PRO_5046784631" description="Foldase protein PrsA" evidence="13">
    <location>
        <begin position="19"/>
        <end position="320"/>
    </location>
</feature>
<evidence type="ECO:0000256" key="13">
    <source>
        <dbReference type="SAM" id="SignalP"/>
    </source>
</evidence>
<dbReference type="InterPro" id="IPR046357">
    <property type="entry name" value="PPIase_dom_sf"/>
</dbReference>
<dbReference type="InterPro" id="IPR050245">
    <property type="entry name" value="PrsA_foldase"/>
</dbReference>